<dbReference type="Gene3D" id="1.20.1250.20">
    <property type="entry name" value="MFS general substrate transporter like domains"/>
    <property type="match status" value="1"/>
</dbReference>
<dbReference type="PROSITE" id="PS50850">
    <property type="entry name" value="MFS"/>
    <property type="match status" value="1"/>
</dbReference>
<evidence type="ECO:0000256" key="2">
    <source>
        <dbReference type="ARBA" id="ARBA00022448"/>
    </source>
</evidence>
<comment type="subcellular location">
    <subcellularLocation>
        <location evidence="1">Membrane</location>
        <topology evidence="1">Multi-pass membrane protein</topology>
    </subcellularLocation>
</comment>
<dbReference type="PROSITE" id="PS00216">
    <property type="entry name" value="SUGAR_TRANSPORT_1"/>
    <property type="match status" value="1"/>
</dbReference>
<dbReference type="InterPro" id="IPR020846">
    <property type="entry name" value="MFS_dom"/>
</dbReference>
<keyword evidence="3 6" id="KW-0812">Transmembrane</keyword>
<feature type="transmembrane region" description="Helical" evidence="6">
    <location>
        <begin position="346"/>
        <end position="371"/>
    </location>
</feature>
<sequence>MMRNSGAVDAGGLALAPAPREEKAAQDGAGLLPAAYGLGFLTLISSFNYLDRSLLGLALPQIKVEMQLSDTVLGLVSGLAFVLFYSIMSVPIAWAADRWSRRNIIAAGFAFWSLMTIATGWAANLWQLTVARFLMGAGEACGIAPSNSIIADLFRAERRPLAYSIFATAASISSMLFFPIAGWVGQHHGWRQMFVVAGVPGLVLALLFLFTVREPRRGASDPVAARPKPLAAQVPFWEGVRCLLRSRAYLCLLAGATMMGLNIFASSVWTPTFLSRTHQLPLAQIAATIGPIRGICGVAGVLLGGLVIDRLGRRAPHWRMTIPAVACMLVAPAEVVFALADDRAMWLGAYAVSGFLLLIHQGPVFAGVVAVADIRVRAVATSILLFCSAMFGQAAGPLLVGILNDVLEPTQGAQSIRYSMLIIAVTALLGGLAFALAGRFIGADTKTLSARRPASMAS</sequence>
<feature type="transmembrane region" description="Helical" evidence="6">
    <location>
        <begin position="161"/>
        <end position="184"/>
    </location>
</feature>
<dbReference type="EMBL" id="JAHGAW010000010">
    <property type="protein sequence ID" value="MBT2188270.1"/>
    <property type="molecule type" value="Genomic_DNA"/>
</dbReference>
<feature type="transmembrane region" description="Helical" evidence="6">
    <location>
        <begin position="104"/>
        <end position="126"/>
    </location>
</feature>
<feature type="transmembrane region" description="Helical" evidence="6">
    <location>
        <begin position="71"/>
        <end position="92"/>
    </location>
</feature>
<evidence type="ECO:0000256" key="6">
    <source>
        <dbReference type="SAM" id="Phobius"/>
    </source>
</evidence>
<evidence type="ECO:0000256" key="4">
    <source>
        <dbReference type="ARBA" id="ARBA00022989"/>
    </source>
</evidence>
<protein>
    <submittedName>
        <fullName evidence="8">MFS transporter</fullName>
    </submittedName>
</protein>
<organism evidence="8 9">
    <name type="scientific">Sphingobium nicotianae</name>
    <dbReference type="NCBI Taxonomy" id="2782607"/>
    <lineage>
        <taxon>Bacteria</taxon>
        <taxon>Pseudomonadati</taxon>
        <taxon>Pseudomonadota</taxon>
        <taxon>Alphaproteobacteria</taxon>
        <taxon>Sphingomonadales</taxon>
        <taxon>Sphingomonadaceae</taxon>
        <taxon>Sphingobium</taxon>
    </lineage>
</organism>
<feature type="transmembrane region" description="Helical" evidence="6">
    <location>
        <begin position="383"/>
        <end position="404"/>
    </location>
</feature>
<dbReference type="Proteomes" id="UP001138757">
    <property type="component" value="Unassembled WGS sequence"/>
</dbReference>
<keyword evidence="4 6" id="KW-1133">Transmembrane helix</keyword>
<dbReference type="PANTHER" id="PTHR23505">
    <property type="entry name" value="SPINSTER"/>
    <property type="match status" value="1"/>
</dbReference>
<evidence type="ECO:0000313" key="8">
    <source>
        <dbReference type="EMBL" id="MBT2188270.1"/>
    </source>
</evidence>
<feature type="transmembrane region" description="Helical" evidence="6">
    <location>
        <begin position="282"/>
        <end position="308"/>
    </location>
</feature>
<dbReference type="CDD" id="cd17328">
    <property type="entry name" value="MFS_spinster_like"/>
    <property type="match status" value="1"/>
</dbReference>
<comment type="caution">
    <text evidence="8">The sequence shown here is derived from an EMBL/GenBank/DDBJ whole genome shotgun (WGS) entry which is preliminary data.</text>
</comment>
<dbReference type="GO" id="GO:0022857">
    <property type="term" value="F:transmembrane transporter activity"/>
    <property type="evidence" value="ECO:0007669"/>
    <property type="project" value="InterPro"/>
</dbReference>
<evidence type="ECO:0000259" key="7">
    <source>
        <dbReference type="PROSITE" id="PS50850"/>
    </source>
</evidence>
<keyword evidence="5 6" id="KW-0472">Membrane</keyword>
<name>A0A9X1DE57_9SPHN</name>
<dbReference type="AlphaFoldDB" id="A0A9X1DE57"/>
<feature type="domain" description="Major facilitator superfamily (MFS) profile" evidence="7">
    <location>
        <begin position="37"/>
        <end position="442"/>
    </location>
</feature>
<feature type="transmembrane region" description="Helical" evidence="6">
    <location>
        <begin position="248"/>
        <end position="270"/>
    </location>
</feature>
<evidence type="ECO:0000313" key="9">
    <source>
        <dbReference type="Proteomes" id="UP001138757"/>
    </source>
</evidence>
<dbReference type="Pfam" id="PF07690">
    <property type="entry name" value="MFS_1"/>
    <property type="match status" value="1"/>
</dbReference>
<gene>
    <name evidence="8" type="ORF">KK488_15040</name>
</gene>
<accession>A0A9X1DE57</accession>
<dbReference type="SUPFAM" id="SSF103473">
    <property type="entry name" value="MFS general substrate transporter"/>
    <property type="match status" value="1"/>
</dbReference>
<dbReference type="GO" id="GO:0016020">
    <property type="term" value="C:membrane"/>
    <property type="evidence" value="ECO:0007669"/>
    <property type="project" value="UniProtKB-SubCell"/>
</dbReference>
<dbReference type="InterPro" id="IPR036259">
    <property type="entry name" value="MFS_trans_sf"/>
</dbReference>
<proteinExistence type="predicted"/>
<keyword evidence="9" id="KW-1185">Reference proteome</keyword>
<dbReference type="PANTHER" id="PTHR23505:SF79">
    <property type="entry name" value="PROTEIN SPINSTER"/>
    <property type="match status" value="1"/>
</dbReference>
<evidence type="ECO:0000256" key="1">
    <source>
        <dbReference type="ARBA" id="ARBA00004141"/>
    </source>
</evidence>
<keyword evidence="2" id="KW-0813">Transport</keyword>
<reference evidence="8" key="1">
    <citation type="submission" date="2021-05" db="EMBL/GenBank/DDBJ databases">
        <title>Genome of Sphingobium sp. strain.</title>
        <authorList>
            <person name="Fan R."/>
        </authorList>
    </citation>
    <scope>NUCLEOTIDE SEQUENCE</scope>
    <source>
        <strain evidence="8">H33</strain>
    </source>
</reference>
<dbReference type="InterPro" id="IPR005829">
    <property type="entry name" value="Sugar_transporter_CS"/>
</dbReference>
<feature type="transmembrane region" description="Helical" evidence="6">
    <location>
        <begin position="416"/>
        <end position="442"/>
    </location>
</feature>
<feature type="transmembrane region" description="Helical" evidence="6">
    <location>
        <begin position="190"/>
        <end position="210"/>
    </location>
</feature>
<dbReference type="InterPro" id="IPR044770">
    <property type="entry name" value="MFS_spinster-like"/>
</dbReference>
<dbReference type="InterPro" id="IPR011701">
    <property type="entry name" value="MFS"/>
</dbReference>
<feature type="transmembrane region" description="Helical" evidence="6">
    <location>
        <begin position="320"/>
        <end position="340"/>
    </location>
</feature>
<evidence type="ECO:0000256" key="3">
    <source>
        <dbReference type="ARBA" id="ARBA00022692"/>
    </source>
</evidence>
<evidence type="ECO:0000256" key="5">
    <source>
        <dbReference type="ARBA" id="ARBA00023136"/>
    </source>
</evidence>